<dbReference type="PROSITE" id="PS00330">
    <property type="entry name" value="HEMOLYSIN_CALCIUM"/>
    <property type="match status" value="16"/>
</dbReference>
<evidence type="ECO:0000256" key="2">
    <source>
        <dbReference type="ARBA" id="ARBA00022525"/>
    </source>
</evidence>
<gene>
    <name evidence="5" type="ORF">GV827_21045</name>
</gene>
<keyword evidence="6" id="KW-1185">Reference proteome</keyword>
<dbReference type="PANTHER" id="PTHR38340">
    <property type="entry name" value="S-LAYER PROTEIN"/>
    <property type="match status" value="1"/>
</dbReference>
<organism evidence="5 6">
    <name type="scientific">Sulfitobacter sediminilitoris</name>
    <dbReference type="NCBI Taxonomy" id="2698830"/>
    <lineage>
        <taxon>Bacteria</taxon>
        <taxon>Pseudomonadati</taxon>
        <taxon>Pseudomonadota</taxon>
        <taxon>Alphaproteobacteria</taxon>
        <taxon>Rhodobacterales</taxon>
        <taxon>Roseobacteraceae</taxon>
        <taxon>Sulfitobacter</taxon>
    </lineage>
</organism>
<evidence type="ECO:0000313" key="6">
    <source>
        <dbReference type="Proteomes" id="UP000468591"/>
    </source>
</evidence>
<feature type="region of interest" description="Disordered" evidence="3">
    <location>
        <begin position="960"/>
        <end position="984"/>
    </location>
</feature>
<protein>
    <recommendedName>
        <fullName evidence="4">Hedgehog/Intein (Hint) domain-containing protein</fullName>
    </recommendedName>
</protein>
<evidence type="ECO:0000313" key="5">
    <source>
        <dbReference type="EMBL" id="NEK24861.1"/>
    </source>
</evidence>
<dbReference type="InterPro" id="IPR028992">
    <property type="entry name" value="Hedgehog/Intein_dom"/>
</dbReference>
<reference evidence="5 6" key="1">
    <citation type="submission" date="2020-01" db="EMBL/GenBank/DDBJ databases">
        <title>Sulfitobacter sediminilitoris sp. nov., isolated from a tidal flat.</title>
        <authorList>
            <person name="Park S."/>
            <person name="Yoon J.-H."/>
        </authorList>
    </citation>
    <scope>NUCLEOTIDE SEQUENCE [LARGE SCALE GENOMIC DNA]</scope>
    <source>
        <strain evidence="5 6">JBTF-M27</strain>
    </source>
</reference>
<feature type="compositionally biased region" description="Low complexity" evidence="3">
    <location>
        <begin position="960"/>
        <end position="971"/>
    </location>
</feature>
<dbReference type="SUPFAM" id="SSF51294">
    <property type="entry name" value="Hedgehog/intein (Hint) domain"/>
    <property type="match status" value="1"/>
</dbReference>
<keyword evidence="2" id="KW-0964">Secreted</keyword>
<comment type="subcellular location">
    <subcellularLocation>
        <location evidence="1">Secreted</location>
    </subcellularLocation>
</comment>
<dbReference type="Proteomes" id="UP000468591">
    <property type="component" value="Unassembled WGS sequence"/>
</dbReference>
<dbReference type="PANTHER" id="PTHR38340:SF1">
    <property type="entry name" value="S-LAYER PROTEIN"/>
    <property type="match status" value="1"/>
</dbReference>
<dbReference type="GO" id="GO:0005576">
    <property type="term" value="C:extracellular region"/>
    <property type="evidence" value="ECO:0007669"/>
    <property type="project" value="UniProtKB-SubCell"/>
</dbReference>
<proteinExistence type="predicted"/>
<dbReference type="InterPro" id="IPR018511">
    <property type="entry name" value="Hemolysin-typ_Ca-bd_CS"/>
</dbReference>
<accession>A0A6P0CF98</accession>
<comment type="caution">
    <text evidence="5">The sequence shown here is derived from an EMBL/GenBank/DDBJ whole genome shotgun (WGS) entry which is preliminary data.</text>
</comment>
<dbReference type="SUPFAM" id="SSF49785">
    <property type="entry name" value="Galactose-binding domain-like"/>
    <property type="match status" value="1"/>
</dbReference>
<dbReference type="InterPro" id="IPR050557">
    <property type="entry name" value="RTX_toxin/Mannuronan_C5-epim"/>
</dbReference>
<dbReference type="Pfam" id="PF00353">
    <property type="entry name" value="HemolysinCabind"/>
    <property type="match status" value="12"/>
</dbReference>
<dbReference type="Gene3D" id="2.150.10.10">
    <property type="entry name" value="Serralysin-like metalloprotease, C-terminal"/>
    <property type="match status" value="9"/>
</dbReference>
<feature type="domain" description="Hedgehog/Intein (Hint)" evidence="4">
    <location>
        <begin position="1349"/>
        <end position="1483"/>
    </location>
</feature>
<evidence type="ECO:0000259" key="4">
    <source>
        <dbReference type="Pfam" id="PF13403"/>
    </source>
</evidence>
<evidence type="ECO:0000256" key="1">
    <source>
        <dbReference type="ARBA" id="ARBA00004613"/>
    </source>
</evidence>
<dbReference type="InterPro" id="IPR011049">
    <property type="entry name" value="Serralysin-like_metalloprot_C"/>
</dbReference>
<dbReference type="GO" id="GO:0005509">
    <property type="term" value="F:calcium ion binding"/>
    <property type="evidence" value="ECO:0007669"/>
    <property type="project" value="InterPro"/>
</dbReference>
<sequence length="1538" mass="155712">MAIYYIPTDFTGGTILVNEGDVFIVEATAGSNVKFESASGTPTNFDIQFTTSNSNSFNVVVETDLTPTITIADNVSLGSVFLDARNADAVDLTAGDNVTLDKYNGPGGVDTLIIGDNFTTNNDFKTNNGDDYIQVGSNFTANKLDAGGGTDTVVSGTPGANITNTETVLYPDGIVTGTAGNDVMGIGYSDAETDAIDGWDGNDDIILGLEGSDTINGGAGNDTIDGGADNDSIEGGIGADLIYGGAGADTIGGGTDADTIDGGTGNDIIDGGAGGDSLIGGAGSDTIDGGADADTIDGGSGDDSILGGDGNDTLTGGDAVAASGGDRMAFEWSNIPDPNDGGQIDNLDSVTVGSQTVGGTTVDFSVTGGAGQYETTTVYTDGIDAGGGAVDTNSALGLDGSDGIVTLDFSNAVENVQFRVNDFEANSETLTIRAYDANNNLISFNVTEGSGVNGSDTDAVAGNDTFQGPLSNTGDNSPTGSILVEIAGPVARIELDYTQTNGGLTVTDVWFDDPNAVVAADGGNDTLDGGAGDDVIDGGDGNDSISGGAENDIVRGGDGDDTISGGAGNDTLMGSDSEDVQATIASFDFEDTSGLIQYQDATFASNDTLGHITGDNALVFTSDSTFNAGNYGGVQIDLPTDDLTVGETFRLSLWVRTDGPDSQLTASYQSGSGGSHAFVTTTVDATSEWQYIEVTGMLDEVHDKLYLWGEDPSTTYAVDALRFEKVSVTSDNDQISGGDGADVIYASDGEDTLDGGAGNDKLDGGAGNDHFDFQDSFGTDTLIGGAGSDRIDLLALTSGVTVNFTAPNAGTITNGTDSISFSETEIYDLTNQADTLVGGTSSLNVYGWGGDDLLYGSSAGDGIRGGTGDDTIIGGAGDDDIGGDADADTFIIENGFGNDTIAGGETVTIGTDDDVIDLSALTGPITVTYSGDEAGTITNGFDTITFSEIERFILTDQNDSLDGSSDSVGVDANGGAGDDTLRGGTGADSLTGGFGADSIDGGAGNDLLYSNAGADTILGGDGNDTVHAGDGADSIEGGLGADMLSGGDGNDVLDGGDGDDAIFSNNGDDTVYAGDGNDTVHASLGSDLIYGGAGNDSITGGGFSSSSNTIYGEAGDDTIADNGGGGLLDGGDGADSIQGLGGNDLIRGGAGADTLDGGADNDTLSYDGSTAAVSVDLSTNIVSGGDATGDVISNFENAIGSDFNDMLTGGANANRLDAGAGDDTIIGGSGSDTIDGGAGNDSVTGGGGDDVFTVSDGNDTITDFNFGNTGALGDSDQTNNDFVDLSGHYDSLDELRADQLDDGILNQSNAFDDEGNAVDYSDNTQFGANSLTIQGASGSTYSYDNTGIVCFTSGTMILTPQGEVPIESLKMGDLVCTLDNGPQPIAWIGKRHCGQEELRERENLRPILIPEGVLGVKRDLLVSRQHGMLFGQDHLARAIHLAETMPGVRIAHGKREVTYIHLMFEAHQIIFAEGVPSESFYPGPMAMQMMSADACHDLTQQFPKLVPGLDKTAVQQIYGDTARTFLKKKELPELLAAA</sequence>
<dbReference type="InterPro" id="IPR036844">
    <property type="entry name" value="Hint_dom_sf"/>
</dbReference>
<dbReference type="SUPFAM" id="SSF51120">
    <property type="entry name" value="beta-Roll"/>
    <property type="match status" value="7"/>
</dbReference>
<dbReference type="PRINTS" id="PR00313">
    <property type="entry name" value="CABNDNGRPT"/>
</dbReference>
<dbReference type="InterPro" id="IPR001343">
    <property type="entry name" value="Hemolysn_Ca-bd"/>
</dbReference>
<dbReference type="InterPro" id="IPR008979">
    <property type="entry name" value="Galactose-bd-like_sf"/>
</dbReference>
<dbReference type="RefSeq" id="WP_164355884.1">
    <property type="nucleotide sequence ID" value="NZ_JAABNT010000025.1"/>
</dbReference>
<dbReference type="EMBL" id="JAABNT010000025">
    <property type="protein sequence ID" value="NEK24861.1"/>
    <property type="molecule type" value="Genomic_DNA"/>
</dbReference>
<evidence type="ECO:0000256" key="3">
    <source>
        <dbReference type="SAM" id="MobiDB-lite"/>
    </source>
</evidence>
<name>A0A6P0CF98_9RHOB</name>
<feature type="region of interest" description="Disordered" evidence="3">
    <location>
        <begin position="293"/>
        <end position="312"/>
    </location>
</feature>
<dbReference type="Pfam" id="PF13403">
    <property type="entry name" value="Hint_2"/>
    <property type="match status" value="1"/>
</dbReference>